<proteinExistence type="predicted"/>
<name>A0A1M6EKD3_9BACT</name>
<dbReference type="Gene3D" id="2.60.40.1120">
    <property type="entry name" value="Carboxypeptidase-like, regulatory domain"/>
    <property type="match status" value="1"/>
</dbReference>
<reference evidence="2 3" key="1">
    <citation type="submission" date="2016-11" db="EMBL/GenBank/DDBJ databases">
        <authorList>
            <person name="Jaros S."/>
            <person name="Januszkiewicz K."/>
            <person name="Wedrychowicz H."/>
        </authorList>
    </citation>
    <scope>NUCLEOTIDE SEQUENCE [LARGE SCALE GENOMIC DNA]</scope>
    <source>
        <strain evidence="2 3">DSM 21074</strain>
    </source>
</reference>
<evidence type="ECO:0000256" key="1">
    <source>
        <dbReference type="SAM" id="SignalP"/>
    </source>
</evidence>
<dbReference type="SUPFAM" id="SSF49464">
    <property type="entry name" value="Carboxypeptidase regulatory domain-like"/>
    <property type="match status" value="1"/>
</dbReference>
<gene>
    <name evidence="2" type="ORF">SAMN02745146_1720</name>
</gene>
<evidence type="ECO:0000313" key="3">
    <source>
        <dbReference type="Proteomes" id="UP000184418"/>
    </source>
</evidence>
<dbReference type="Proteomes" id="UP000184418">
    <property type="component" value="Unassembled WGS sequence"/>
</dbReference>
<evidence type="ECO:0000313" key="2">
    <source>
        <dbReference type="EMBL" id="SHI85947.1"/>
    </source>
</evidence>
<dbReference type="EMBL" id="FQYN01000003">
    <property type="protein sequence ID" value="SHI85947.1"/>
    <property type="molecule type" value="Genomic_DNA"/>
</dbReference>
<dbReference type="InterPro" id="IPR008969">
    <property type="entry name" value="CarboxyPept-like_regulatory"/>
</dbReference>
<keyword evidence="3" id="KW-1185">Reference proteome</keyword>
<dbReference type="RefSeq" id="WP_073107781.1">
    <property type="nucleotide sequence ID" value="NZ_FQYN01000003.1"/>
</dbReference>
<sequence length="155" mass="16293">MKSIVRSFAVLFGLSLPLGALAQTNQSASTRQLPTESLAVLMPAGAGGAPAASAAERSRLYAGTVLNEKGQPLAGALVSIGPDKDQVAVTNAEGTYMLRSKAAVPMLHVSYAGYEDVELSLASPQPVTFNLAPVPDYKRQLKKQTKAAVKAYYKK</sequence>
<dbReference type="STRING" id="1121955.SAMN02745146_1720"/>
<accession>A0A1M6EKD3</accession>
<protein>
    <submittedName>
        <fullName evidence="2">CarboxypepD_reg-like domain-containing protein</fullName>
    </submittedName>
</protein>
<keyword evidence="1" id="KW-0732">Signal</keyword>
<feature type="signal peptide" evidence="1">
    <location>
        <begin position="1"/>
        <end position="22"/>
    </location>
</feature>
<dbReference type="AlphaFoldDB" id="A0A1M6EKD3"/>
<organism evidence="2 3">
    <name type="scientific">Hymenobacter daecheongensis DSM 21074</name>
    <dbReference type="NCBI Taxonomy" id="1121955"/>
    <lineage>
        <taxon>Bacteria</taxon>
        <taxon>Pseudomonadati</taxon>
        <taxon>Bacteroidota</taxon>
        <taxon>Cytophagia</taxon>
        <taxon>Cytophagales</taxon>
        <taxon>Hymenobacteraceae</taxon>
        <taxon>Hymenobacter</taxon>
    </lineage>
</organism>
<feature type="chain" id="PRO_5012793673" evidence="1">
    <location>
        <begin position="23"/>
        <end position="155"/>
    </location>
</feature>
<dbReference type="OrthoDB" id="883843at2"/>
<dbReference type="Pfam" id="PF13620">
    <property type="entry name" value="CarboxypepD_reg"/>
    <property type="match status" value="1"/>
</dbReference>